<gene>
    <name evidence="3" type="ORF">TSOC_001395</name>
</gene>
<dbReference type="OrthoDB" id="1305878at2759"/>
<organism evidence="3 4">
    <name type="scientific">Tetrabaena socialis</name>
    <dbReference type="NCBI Taxonomy" id="47790"/>
    <lineage>
        <taxon>Eukaryota</taxon>
        <taxon>Viridiplantae</taxon>
        <taxon>Chlorophyta</taxon>
        <taxon>core chlorophytes</taxon>
        <taxon>Chlorophyceae</taxon>
        <taxon>CS clade</taxon>
        <taxon>Chlamydomonadales</taxon>
        <taxon>Tetrabaenaceae</taxon>
        <taxon>Tetrabaena</taxon>
    </lineage>
</organism>
<evidence type="ECO:0000313" key="3">
    <source>
        <dbReference type="EMBL" id="PNH11753.1"/>
    </source>
</evidence>
<dbReference type="InterPro" id="IPR043160">
    <property type="entry name" value="Dynein_C_barrel"/>
</dbReference>
<comment type="caution">
    <text evidence="3">The sequence shown here is derived from an EMBL/GenBank/DDBJ whole genome shotgun (WGS) entry which is preliminary data.</text>
</comment>
<protein>
    <submittedName>
        <fullName evidence="3">Dynein heavy chain 12, axonemal</fullName>
    </submittedName>
</protein>
<dbReference type="AlphaFoldDB" id="A0A2J8AGV7"/>
<dbReference type="GO" id="GO:0007018">
    <property type="term" value="P:microtubule-based movement"/>
    <property type="evidence" value="ECO:0007669"/>
    <property type="project" value="InterPro"/>
</dbReference>
<dbReference type="GO" id="GO:0045505">
    <property type="term" value="F:dynein intermediate chain binding"/>
    <property type="evidence" value="ECO:0007669"/>
    <property type="project" value="InterPro"/>
</dbReference>
<keyword evidence="4" id="KW-1185">Reference proteome</keyword>
<feature type="region of interest" description="Disordered" evidence="1">
    <location>
        <begin position="1"/>
        <end position="51"/>
    </location>
</feature>
<dbReference type="GO" id="GO:0030286">
    <property type="term" value="C:dynein complex"/>
    <property type="evidence" value="ECO:0007669"/>
    <property type="project" value="InterPro"/>
</dbReference>
<dbReference type="Pfam" id="PF18199">
    <property type="entry name" value="Dynein_C"/>
    <property type="match status" value="1"/>
</dbReference>
<evidence type="ECO:0000313" key="4">
    <source>
        <dbReference type="Proteomes" id="UP000236333"/>
    </source>
</evidence>
<dbReference type="PANTHER" id="PTHR46961:SF3">
    <property type="entry name" value="AAA+ ATPASE DOMAIN-CONTAINING PROTEIN"/>
    <property type="match status" value="1"/>
</dbReference>
<evidence type="ECO:0000259" key="2">
    <source>
        <dbReference type="Pfam" id="PF18199"/>
    </source>
</evidence>
<feature type="compositionally biased region" description="Low complexity" evidence="1">
    <location>
        <begin position="1"/>
        <end position="17"/>
    </location>
</feature>
<proteinExistence type="predicted"/>
<evidence type="ECO:0000256" key="1">
    <source>
        <dbReference type="SAM" id="MobiDB-lite"/>
    </source>
</evidence>
<dbReference type="EMBL" id="PGGS01000022">
    <property type="protein sequence ID" value="PNH11753.1"/>
    <property type="molecule type" value="Genomic_DNA"/>
</dbReference>
<dbReference type="InterPro" id="IPR026983">
    <property type="entry name" value="DHC"/>
</dbReference>
<dbReference type="GO" id="GO:0051959">
    <property type="term" value="F:dynein light intermediate chain binding"/>
    <property type="evidence" value="ECO:0007669"/>
    <property type="project" value="InterPro"/>
</dbReference>
<reference evidence="3 4" key="1">
    <citation type="journal article" date="2017" name="Mol. Biol. Evol.">
        <title>The 4-celled Tetrabaena socialis nuclear genome reveals the essential components for genetic control of cell number at the origin of multicellularity in the volvocine lineage.</title>
        <authorList>
            <person name="Featherston J."/>
            <person name="Arakaki Y."/>
            <person name="Hanschen E.R."/>
            <person name="Ferris P.J."/>
            <person name="Michod R.E."/>
            <person name="Olson B.J.S.C."/>
            <person name="Nozaki H."/>
            <person name="Durand P.M."/>
        </authorList>
    </citation>
    <scope>NUCLEOTIDE SEQUENCE [LARGE SCALE GENOMIC DNA]</scope>
    <source>
        <strain evidence="3 4">NIES-571</strain>
    </source>
</reference>
<dbReference type="Proteomes" id="UP000236333">
    <property type="component" value="Unassembled WGS sequence"/>
</dbReference>
<dbReference type="InterPro" id="IPR013083">
    <property type="entry name" value="Znf_RING/FYVE/PHD"/>
</dbReference>
<name>A0A2J8AGV7_9CHLO</name>
<feature type="domain" description="Dynein heavy chain C-terminal" evidence="2">
    <location>
        <begin position="193"/>
        <end position="244"/>
    </location>
</feature>
<accession>A0A2J8AGV7</accession>
<sequence>MGSSPPEAGQPPQQQGAGPPGHPAEPAEAGPECKRRRRGPQHGEDTVAAATTAAAAPAAAAITAAAVPCGNDLDAAQPGWWLPQPHATLSPTESQDRPAAPLASCLSCALCHDLLREAITAPECSHTAVKLELRQAVGFQLLCDCYDCIDTRVEIGGNHNVCPVPGCGTVLGPNPFDHHRLLYDGLLDALVRKLYDCPLYRTSVRAGVLSTTGQSTNFVLHLGLRIAEDRDSDFWVMQGVAALCALDD</sequence>
<dbReference type="PANTHER" id="PTHR46961">
    <property type="entry name" value="DYNEIN HEAVY CHAIN 1, AXONEMAL-LIKE PROTEIN"/>
    <property type="match status" value="1"/>
</dbReference>
<dbReference type="Gene3D" id="3.30.40.10">
    <property type="entry name" value="Zinc/RING finger domain, C3HC4 (zinc finger)"/>
    <property type="match status" value="1"/>
</dbReference>
<dbReference type="Gene3D" id="3.10.490.20">
    <property type="match status" value="1"/>
</dbReference>
<dbReference type="InterPro" id="IPR041228">
    <property type="entry name" value="Dynein_C"/>
</dbReference>